<reference evidence="4" key="1">
    <citation type="journal article" date="2021" name="PeerJ">
        <title>Extensive microbial diversity within the chicken gut microbiome revealed by metagenomics and culture.</title>
        <authorList>
            <person name="Gilroy R."/>
            <person name="Ravi A."/>
            <person name="Getino M."/>
            <person name="Pursley I."/>
            <person name="Horton D.L."/>
            <person name="Alikhan N.F."/>
            <person name="Baker D."/>
            <person name="Gharbi K."/>
            <person name="Hall N."/>
            <person name="Watson M."/>
            <person name="Adriaenssens E.M."/>
            <person name="Foster-Nyarko E."/>
            <person name="Jarju S."/>
            <person name="Secka A."/>
            <person name="Antonio M."/>
            <person name="Oren A."/>
            <person name="Chaudhuri R.R."/>
            <person name="La Ragione R."/>
            <person name="Hildebrand F."/>
            <person name="Pallen M.J."/>
        </authorList>
    </citation>
    <scope>NUCLEOTIDE SEQUENCE</scope>
    <source>
        <strain evidence="4">CHK192-19661</strain>
    </source>
</reference>
<reference evidence="4" key="2">
    <citation type="submission" date="2021-04" db="EMBL/GenBank/DDBJ databases">
        <authorList>
            <person name="Gilroy R."/>
        </authorList>
    </citation>
    <scope>NUCLEOTIDE SEQUENCE</scope>
    <source>
        <strain evidence="4">CHK192-19661</strain>
    </source>
</reference>
<sequence>MAAACGYNDRHREETGMTAEEYKAFTARGEFIFGQGEVHAFMRAAAREAQRITAEINGSYHTPEKQRALLEELTGEKLDEKFCLFPPIYTDFGKNLRFGKNVFVNSGCCFQDQGGIDIGDNCLIGHQVVFATLNHDLDPAKRAGMHPAPIKLGRNVWVGAHATILAGVTVGDDAVIAAGAVVTKDVPAGAVVGGVPAKIIKHIAKKEE</sequence>
<dbReference type="CDD" id="cd03357">
    <property type="entry name" value="LbH_MAT_GAT"/>
    <property type="match status" value="1"/>
</dbReference>
<evidence type="ECO:0000313" key="5">
    <source>
        <dbReference type="Proteomes" id="UP000824025"/>
    </source>
</evidence>
<comment type="similarity">
    <text evidence="1">Belongs to the transferase hexapeptide repeat family.</text>
</comment>
<dbReference type="InterPro" id="IPR001451">
    <property type="entry name" value="Hexapep"/>
</dbReference>
<dbReference type="EMBL" id="DXCF01000021">
    <property type="protein sequence ID" value="HIZ09641.1"/>
    <property type="molecule type" value="Genomic_DNA"/>
</dbReference>
<dbReference type="AlphaFoldDB" id="A0A9D2IIC4"/>
<keyword evidence="3" id="KW-0677">Repeat</keyword>
<dbReference type="Gene3D" id="2.160.10.10">
    <property type="entry name" value="Hexapeptide repeat proteins"/>
    <property type="match status" value="1"/>
</dbReference>
<dbReference type="Proteomes" id="UP000824025">
    <property type="component" value="Unassembled WGS sequence"/>
</dbReference>
<dbReference type="InterPro" id="IPR051159">
    <property type="entry name" value="Hexapeptide_acetyltransf"/>
</dbReference>
<dbReference type="Pfam" id="PF00132">
    <property type="entry name" value="Hexapep"/>
    <property type="match status" value="1"/>
</dbReference>
<dbReference type="PANTHER" id="PTHR23416:SF23">
    <property type="entry name" value="ACETYLTRANSFERASE C18B11.09C-RELATED"/>
    <property type="match status" value="1"/>
</dbReference>
<dbReference type="Pfam" id="PF14602">
    <property type="entry name" value="Hexapep_2"/>
    <property type="match status" value="1"/>
</dbReference>
<evidence type="ECO:0000313" key="4">
    <source>
        <dbReference type="EMBL" id="HIZ09641.1"/>
    </source>
</evidence>
<dbReference type="PANTHER" id="PTHR23416">
    <property type="entry name" value="SIALIC ACID SYNTHASE-RELATED"/>
    <property type="match status" value="1"/>
</dbReference>
<evidence type="ECO:0000256" key="2">
    <source>
        <dbReference type="ARBA" id="ARBA00022679"/>
    </source>
</evidence>
<gene>
    <name evidence="4" type="ORF">H9726_04045</name>
</gene>
<keyword evidence="2" id="KW-0808">Transferase</keyword>
<organism evidence="4 5">
    <name type="scientific">Candidatus Borkfalkia avicola</name>
    <dbReference type="NCBI Taxonomy" id="2838503"/>
    <lineage>
        <taxon>Bacteria</taxon>
        <taxon>Bacillati</taxon>
        <taxon>Bacillota</taxon>
        <taxon>Clostridia</taxon>
        <taxon>Christensenellales</taxon>
        <taxon>Christensenellaceae</taxon>
        <taxon>Candidatus Borkfalkia</taxon>
    </lineage>
</organism>
<accession>A0A9D2IIC4</accession>
<name>A0A9D2IIC4_9FIRM</name>
<proteinExistence type="inferred from homology"/>
<dbReference type="GO" id="GO:0008374">
    <property type="term" value="F:O-acyltransferase activity"/>
    <property type="evidence" value="ECO:0007669"/>
    <property type="project" value="TreeGrafter"/>
</dbReference>
<evidence type="ECO:0000256" key="1">
    <source>
        <dbReference type="ARBA" id="ARBA00007274"/>
    </source>
</evidence>
<dbReference type="PROSITE" id="PS00101">
    <property type="entry name" value="HEXAPEP_TRANSFERASES"/>
    <property type="match status" value="1"/>
</dbReference>
<protein>
    <submittedName>
        <fullName evidence="4">Sugar O-acetyltransferase</fullName>
    </submittedName>
</protein>
<dbReference type="InterPro" id="IPR011004">
    <property type="entry name" value="Trimer_LpxA-like_sf"/>
</dbReference>
<dbReference type="SUPFAM" id="SSF51161">
    <property type="entry name" value="Trimeric LpxA-like enzymes"/>
    <property type="match status" value="1"/>
</dbReference>
<dbReference type="InterPro" id="IPR018357">
    <property type="entry name" value="Hexapep_transf_CS"/>
</dbReference>
<comment type="caution">
    <text evidence="4">The sequence shown here is derived from an EMBL/GenBank/DDBJ whole genome shotgun (WGS) entry which is preliminary data.</text>
</comment>
<evidence type="ECO:0000256" key="3">
    <source>
        <dbReference type="ARBA" id="ARBA00022737"/>
    </source>
</evidence>